<dbReference type="GO" id="GO:0140673">
    <property type="term" value="P:transcription elongation-coupled chromatin remodeling"/>
    <property type="evidence" value="ECO:0007669"/>
    <property type="project" value="InterPro"/>
</dbReference>
<protein>
    <submittedName>
        <fullName evidence="4">Transcription elongation factor spt-6</fullName>
    </submittedName>
</protein>
<dbReference type="InterPro" id="IPR032706">
    <property type="entry name" value="Spt6_HHH"/>
</dbReference>
<organism evidence="4 5">
    <name type="scientific">Tetrabaena socialis</name>
    <dbReference type="NCBI Taxonomy" id="47790"/>
    <lineage>
        <taxon>Eukaryota</taxon>
        <taxon>Viridiplantae</taxon>
        <taxon>Chlorophyta</taxon>
        <taxon>core chlorophytes</taxon>
        <taxon>Chlorophyceae</taxon>
        <taxon>CS clade</taxon>
        <taxon>Chlamydomonadales</taxon>
        <taxon>Tetrabaenaceae</taxon>
        <taxon>Tetrabaena</taxon>
    </lineage>
</organism>
<dbReference type="Pfam" id="PF14633">
    <property type="entry name" value="SH2_2"/>
    <property type="match status" value="1"/>
</dbReference>
<evidence type="ECO:0000259" key="2">
    <source>
        <dbReference type="Pfam" id="PF14635"/>
    </source>
</evidence>
<dbReference type="GO" id="GO:0034728">
    <property type="term" value="P:nucleosome organization"/>
    <property type="evidence" value="ECO:0007669"/>
    <property type="project" value="TreeGrafter"/>
</dbReference>
<comment type="caution">
    <text evidence="4">The sequence shown here is derived from an EMBL/GenBank/DDBJ whole genome shotgun (WGS) entry which is preliminary data.</text>
</comment>
<dbReference type="GO" id="GO:0008023">
    <property type="term" value="C:transcription elongation factor complex"/>
    <property type="evidence" value="ECO:0007669"/>
    <property type="project" value="TreeGrafter"/>
</dbReference>
<dbReference type="InterPro" id="IPR041692">
    <property type="entry name" value="HHH_9"/>
</dbReference>
<dbReference type="GO" id="GO:0031491">
    <property type="term" value="F:nucleosome binding"/>
    <property type="evidence" value="ECO:0007669"/>
    <property type="project" value="TreeGrafter"/>
</dbReference>
<evidence type="ECO:0000313" key="4">
    <source>
        <dbReference type="EMBL" id="PNH03332.1"/>
    </source>
</evidence>
<dbReference type="Proteomes" id="UP000236333">
    <property type="component" value="Unassembled WGS sequence"/>
</dbReference>
<keyword evidence="4" id="KW-0648">Protein biosynthesis</keyword>
<feature type="non-terminal residue" evidence="4">
    <location>
        <position position="1"/>
    </location>
</feature>
<name>A0A2J7ZSU5_9CHLO</name>
<evidence type="ECO:0000259" key="3">
    <source>
        <dbReference type="Pfam" id="PF17674"/>
    </source>
</evidence>
<dbReference type="InterPro" id="IPR017072">
    <property type="entry name" value="TF_Spt6"/>
</dbReference>
<feature type="domain" description="Spt6 SH2" evidence="1">
    <location>
        <begin position="275"/>
        <end position="424"/>
    </location>
</feature>
<keyword evidence="4" id="KW-0251">Elongation factor</keyword>
<dbReference type="Gene3D" id="3.30.420.140">
    <property type="entry name" value="YqgF/RNase H-like domain"/>
    <property type="match status" value="1"/>
</dbReference>
<dbReference type="EMBL" id="PGGS01000517">
    <property type="protein sequence ID" value="PNH03332.1"/>
    <property type="molecule type" value="Genomic_DNA"/>
</dbReference>
<dbReference type="GO" id="GO:0003746">
    <property type="term" value="F:translation elongation factor activity"/>
    <property type="evidence" value="ECO:0007669"/>
    <property type="project" value="UniProtKB-KW"/>
</dbReference>
<proteinExistence type="predicted"/>
<dbReference type="InterPro" id="IPR042066">
    <property type="entry name" value="Spt6_death-like"/>
</dbReference>
<reference evidence="4 5" key="1">
    <citation type="journal article" date="2017" name="Mol. Biol. Evol.">
        <title>The 4-celled Tetrabaena socialis nuclear genome reveals the essential components for genetic control of cell number at the origin of multicellularity in the volvocine lineage.</title>
        <authorList>
            <person name="Featherston J."/>
            <person name="Arakaki Y."/>
            <person name="Hanschen E.R."/>
            <person name="Ferris P.J."/>
            <person name="Michod R.E."/>
            <person name="Olson B.J.S.C."/>
            <person name="Nozaki H."/>
            <person name="Durand P.M."/>
        </authorList>
    </citation>
    <scope>NUCLEOTIDE SEQUENCE [LARGE SCALE GENOMIC DNA]</scope>
    <source>
        <strain evidence="4 5">NIES-571</strain>
    </source>
</reference>
<dbReference type="PANTHER" id="PTHR10145:SF6">
    <property type="entry name" value="TRANSCRIPTION ELONGATION FACTOR SPT6"/>
    <property type="match status" value="1"/>
</dbReference>
<evidence type="ECO:0000259" key="1">
    <source>
        <dbReference type="Pfam" id="PF14633"/>
    </source>
</evidence>
<dbReference type="Gene3D" id="1.10.150.850">
    <property type="entry name" value="Spt6, helix-hairpin-helix domain"/>
    <property type="match status" value="1"/>
</dbReference>
<dbReference type="OrthoDB" id="995477at2759"/>
<gene>
    <name evidence="4" type="ORF">TSOC_010618</name>
</gene>
<dbReference type="Gene3D" id="3.30.505.10">
    <property type="entry name" value="SH2 domain"/>
    <property type="match status" value="1"/>
</dbReference>
<dbReference type="GO" id="GO:0042393">
    <property type="term" value="F:histone binding"/>
    <property type="evidence" value="ECO:0007669"/>
    <property type="project" value="TreeGrafter"/>
</dbReference>
<keyword evidence="5" id="KW-1185">Reference proteome</keyword>
<sequence>VGVDVNLACNVAWRSELLQFAPGLGPRKAGSLLAALARNRNKAESRSMLYKDLGVLGKVVFRNAGPYLRVRHVPGIRHLENLSFRTLDNSRISPEMYRLAIQLATQASGLGEAEAALEEREKIESYDLEVFMREAGLAGPPATPGLATLIDIVAELVCPGLELRPPWAELTPLQVFMLCCNENEDSLRPGRVVDRWMSFPPRDRPDAAARKRTDEARPKAEQVVMVRPIRHPMFKNMSQADDARAPVLSGSCNPRVLGNSMEPAQPVHHGALVRRFATMTLVDAHAYLGREDVAVGSCVIRPSARNNPNVLDLSIKTVHGPQSHTPGIMVACLQESAKPQGRAAHLTLAPPFSIDLHYCGLGVVKYEDLDQVIADFVEPLVQHCMAVTSHRKYMDAAQTIVEERVRTEKTANPTVHPYYMTAQKCRLVDEK</sequence>
<dbReference type="InterPro" id="IPR037027">
    <property type="entry name" value="YqgF/RNaseH-like_dom_sf"/>
</dbReference>
<feature type="domain" description="HHH" evidence="3">
    <location>
        <begin position="86"/>
        <end position="164"/>
    </location>
</feature>
<dbReference type="AlphaFoldDB" id="A0A2J7ZSU5"/>
<feature type="domain" description="Transcription elongation factor Spt6 helix-hairpin-helix motif" evidence="2">
    <location>
        <begin position="1"/>
        <end position="70"/>
    </location>
</feature>
<evidence type="ECO:0000313" key="5">
    <source>
        <dbReference type="Proteomes" id="UP000236333"/>
    </source>
</evidence>
<dbReference type="Pfam" id="PF17674">
    <property type="entry name" value="HHH_9"/>
    <property type="match status" value="1"/>
</dbReference>
<dbReference type="InterPro" id="IPR036860">
    <property type="entry name" value="SH2_dom_sf"/>
</dbReference>
<accession>A0A2J7ZSU5</accession>
<dbReference type="PANTHER" id="PTHR10145">
    <property type="entry name" value="TRANSCRIPTION ELONGATION FACTOR SPT6"/>
    <property type="match status" value="1"/>
</dbReference>
<dbReference type="InterPro" id="IPR035420">
    <property type="entry name" value="Spt6_SH2"/>
</dbReference>
<dbReference type="Gene3D" id="1.10.10.2740">
    <property type="entry name" value="Spt6, Death-like domain"/>
    <property type="match status" value="1"/>
</dbReference>
<dbReference type="Pfam" id="PF14635">
    <property type="entry name" value="HHH_7"/>
    <property type="match status" value="1"/>
</dbReference>